<sequence length="352" mass="37368">MTTKEEIFNVGVTPSSVSISPNGKFAYVTNGNNFEIVGSNSVSVLDLKTRLPITTITDPSFNEPYRSAISSDGTKIYVTNSGSPSEKQGPVDGTVTIIDAKTNTVIGVITGFDGPSGIVLNNDNTIAYVNNYGAPGGVKSGNGTTISVVNLQCNQIINTITVALGPAALVLSDDNEYLYVVSYVDGLPGTGILNIIRTNDNTVVDTISGLSGPFGIALSRSHKKQKKSNKYAYITNFGSNDFAPYGTTVSVVDLKNKKIIKNITTGIQPSGVVASPCGKFVYVSNYNALYAKANFQNLTYGQSTLSIIRVKDNELIKPTISIGETASYLTTDSNGIVYATNYVMNVVRTITL</sequence>
<accession>A0A3G4ZM25</accession>
<name>A0A3G4ZM25_9VIRU</name>
<dbReference type="InterPro" id="IPR051200">
    <property type="entry name" value="Host-pathogen_enzymatic-act"/>
</dbReference>
<evidence type="ECO:0000313" key="1">
    <source>
        <dbReference type="EMBL" id="AYV75896.1"/>
    </source>
</evidence>
<dbReference type="PANTHER" id="PTHR47197">
    <property type="entry name" value="PROTEIN NIRF"/>
    <property type="match status" value="1"/>
</dbReference>
<protein>
    <submittedName>
        <fullName evidence="1">Uncharacterized protein</fullName>
    </submittedName>
</protein>
<dbReference type="InterPro" id="IPR011048">
    <property type="entry name" value="Haem_d1_sf"/>
</dbReference>
<dbReference type="PANTHER" id="PTHR47197:SF3">
    <property type="entry name" value="DIHYDRO-HEME D1 DEHYDROGENASE"/>
    <property type="match status" value="1"/>
</dbReference>
<dbReference type="Gene3D" id="2.130.10.10">
    <property type="entry name" value="YVTN repeat-like/Quinoprotein amine dehydrogenase"/>
    <property type="match status" value="2"/>
</dbReference>
<gene>
    <name evidence="1" type="ORF">Terrestrivirus3_165</name>
</gene>
<organism evidence="1">
    <name type="scientific">Terrestrivirus sp</name>
    <dbReference type="NCBI Taxonomy" id="2487775"/>
    <lineage>
        <taxon>Viruses</taxon>
        <taxon>Varidnaviria</taxon>
        <taxon>Bamfordvirae</taxon>
        <taxon>Nucleocytoviricota</taxon>
        <taxon>Megaviricetes</taxon>
        <taxon>Imitervirales</taxon>
        <taxon>Mimiviridae</taxon>
        <taxon>Klosneuvirinae</taxon>
    </lineage>
</organism>
<dbReference type="SUPFAM" id="SSF51004">
    <property type="entry name" value="C-terminal (heme d1) domain of cytochrome cd1-nitrite reductase"/>
    <property type="match status" value="1"/>
</dbReference>
<dbReference type="EMBL" id="MK071981">
    <property type="protein sequence ID" value="AYV75896.1"/>
    <property type="molecule type" value="Genomic_DNA"/>
</dbReference>
<reference evidence="1" key="1">
    <citation type="submission" date="2018-10" db="EMBL/GenBank/DDBJ databases">
        <title>Hidden diversity of soil giant viruses.</title>
        <authorList>
            <person name="Schulz F."/>
            <person name="Alteio L."/>
            <person name="Goudeau D."/>
            <person name="Ryan E.M."/>
            <person name="Malmstrom R.R."/>
            <person name="Blanchard J."/>
            <person name="Woyke T."/>
        </authorList>
    </citation>
    <scope>NUCLEOTIDE SEQUENCE</scope>
    <source>
        <strain evidence="1">TEV1</strain>
    </source>
</reference>
<proteinExistence type="predicted"/>
<dbReference type="InterPro" id="IPR015943">
    <property type="entry name" value="WD40/YVTN_repeat-like_dom_sf"/>
</dbReference>